<protein>
    <recommendedName>
        <fullName evidence="2">CN hydrolase domain-containing protein</fullName>
    </recommendedName>
</protein>
<reference evidence="3 4" key="1">
    <citation type="submission" date="2018-01" db="EMBL/GenBank/DDBJ databases">
        <title>The draft genome sequence of Cohaesibacter sp. H1304.</title>
        <authorList>
            <person name="Wang N.-N."/>
            <person name="Du Z.-J."/>
        </authorList>
    </citation>
    <scope>NUCLEOTIDE SEQUENCE [LARGE SCALE GENOMIC DNA]</scope>
    <source>
        <strain evidence="3 4">H1304</strain>
    </source>
</reference>
<dbReference type="InterPro" id="IPR036526">
    <property type="entry name" value="C-N_Hydrolase_sf"/>
</dbReference>
<dbReference type="PANTHER" id="PTHR43674">
    <property type="entry name" value="NITRILASE C965.09-RELATED"/>
    <property type="match status" value="1"/>
</dbReference>
<evidence type="ECO:0000259" key="2">
    <source>
        <dbReference type="PROSITE" id="PS50263"/>
    </source>
</evidence>
<dbReference type="Gene3D" id="3.60.110.10">
    <property type="entry name" value="Carbon-nitrogen hydrolase"/>
    <property type="match status" value="1"/>
</dbReference>
<dbReference type="EMBL" id="PKUQ01000025">
    <property type="protein sequence ID" value="PLW76587.1"/>
    <property type="molecule type" value="Genomic_DNA"/>
</dbReference>
<keyword evidence="1" id="KW-0378">Hydrolase</keyword>
<dbReference type="GO" id="GO:0016811">
    <property type="term" value="F:hydrolase activity, acting on carbon-nitrogen (but not peptide) bonds, in linear amides"/>
    <property type="evidence" value="ECO:0007669"/>
    <property type="project" value="TreeGrafter"/>
</dbReference>
<proteinExistence type="predicted"/>
<dbReference type="PROSITE" id="PS50263">
    <property type="entry name" value="CN_HYDROLASE"/>
    <property type="match status" value="1"/>
</dbReference>
<keyword evidence="4" id="KW-1185">Reference proteome</keyword>
<dbReference type="PANTHER" id="PTHR43674:SF16">
    <property type="entry name" value="CARBON-NITROGEN FAMILY, PUTATIVE (AFU_ORTHOLOGUE AFUA_5G02350)-RELATED"/>
    <property type="match status" value="1"/>
</dbReference>
<evidence type="ECO:0000256" key="1">
    <source>
        <dbReference type="ARBA" id="ARBA00022801"/>
    </source>
</evidence>
<gene>
    <name evidence="3" type="ORF">C0081_13850</name>
</gene>
<dbReference type="InterPro" id="IPR050345">
    <property type="entry name" value="Aliph_Amidase/BUP"/>
</dbReference>
<dbReference type="OrthoDB" id="9811121at2"/>
<name>A0A2N5XQ72_9HYPH</name>
<dbReference type="SUPFAM" id="SSF56317">
    <property type="entry name" value="Carbon-nitrogen hydrolase"/>
    <property type="match status" value="1"/>
</dbReference>
<sequence>MQEAIQASVIQNRPAEKHDRQGNMDFILGTLTEEADQGADLVVFPEVSITNFFQHGLGGALDLWQTAAIDLEADEIRAICDVAQKHNLHTIVGFNERSDTYGVVYNSCALIGPQGVIGISRKQNFPGIEKLYYTPGPKVETFSCALGKIGIVICYDALFPEIARKHFLNGADLIIFASSFWKGGDKGGVGDPETKRELWRSLPFVTAVQNQAFVLSANGCGALELGGGLGVWERMGFSQIASPLTGIMCEAGQDEGMTLRAELYSKELLEARSNYHFMSEVQTRPSGALAD</sequence>
<evidence type="ECO:0000313" key="4">
    <source>
        <dbReference type="Proteomes" id="UP000234881"/>
    </source>
</evidence>
<dbReference type="Proteomes" id="UP000234881">
    <property type="component" value="Unassembled WGS sequence"/>
</dbReference>
<evidence type="ECO:0000313" key="3">
    <source>
        <dbReference type="EMBL" id="PLW76587.1"/>
    </source>
</evidence>
<dbReference type="CDD" id="cd07197">
    <property type="entry name" value="nitrilase"/>
    <property type="match status" value="1"/>
</dbReference>
<organism evidence="3 4">
    <name type="scientific">Cohaesibacter celericrescens</name>
    <dbReference type="NCBI Taxonomy" id="2067669"/>
    <lineage>
        <taxon>Bacteria</taxon>
        <taxon>Pseudomonadati</taxon>
        <taxon>Pseudomonadota</taxon>
        <taxon>Alphaproteobacteria</taxon>
        <taxon>Hyphomicrobiales</taxon>
        <taxon>Cohaesibacteraceae</taxon>
    </lineage>
</organism>
<dbReference type="RefSeq" id="WP_101534439.1">
    <property type="nucleotide sequence ID" value="NZ_PKUQ01000025.1"/>
</dbReference>
<dbReference type="AlphaFoldDB" id="A0A2N5XQ72"/>
<comment type="caution">
    <text evidence="3">The sequence shown here is derived from an EMBL/GenBank/DDBJ whole genome shotgun (WGS) entry which is preliminary data.</text>
</comment>
<accession>A0A2N5XQ72</accession>
<dbReference type="Pfam" id="PF00795">
    <property type="entry name" value="CN_hydrolase"/>
    <property type="match status" value="1"/>
</dbReference>
<feature type="domain" description="CN hydrolase" evidence="2">
    <location>
        <begin position="5"/>
        <end position="265"/>
    </location>
</feature>
<dbReference type="InterPro" id="IPR003010">
    <property type="entry name" value="C-N_Hydrolase"/>
</dbReference>